<feature type="region of interest" description="Disordered" evidence="1">
    <location>
        <begin position="90"/>
        <end position="180"/>
    </location>
</feature>
<reference evidence="3 4" key="1">
    <citation type="submission" date="2020-08" db="EMBL/GenBank/DDBJ databases">
        <title>Aphidius gifuensis genome sequencing and assembly.</title>
        <authorList>
            <person name="Du Z."/>
        </authorList>
    </citation>
    <scope>NUCLEOTIDE SEQUENCE [LARGE SCALE GENOMIC DNA]</scope>
    <source>
        <strain evidence="3">YNYX2018</strain>
        <tissue evidence="3">Adults</tissue>
    </source>
</reference>
<keyword evidence="2" id="KW-0472">Membrane</keyword>
<dbReference type="Proteomes" id="UP000639338">
    <property type="component" value="Unassembled WGS sequence"/>
</dbReference>
<keyword evidence="2" id="KW-1133">Transmembrane helix</keyword>
<comment type="caution">
    <text evidence="3">The sequence shown here is derived from an EMBL/GenBank/DDBJ whole genome shotgun (WGS) entry which is preliminary data.</text>
</comment>
<evidence type="ECO:0000313" key="3">
    <source>
        <dbReference type="EMBL" id="KAF7996081.1"/>
    </source>
</evidence>
<dbReference type="EMBL" id="JACMRX010000002">
    <property type="protein sequence ID" value="KAF7996081.1"/>
    <property type="molecule type" value="Genomic_DNA"/>
</dbReference>
<dbReference type="PANTHER" id="PTHR33053:SF25">
    <property type="entry name" value="TRANSPOSASE DOMAIN-CONTAINING PROTEIN"/>
    <property type="match status" value="1"/>
</dbReference>
<feature type="transmembrane region" description="Helical" evidence="2">
    <location>
        <begin position="57"/>
        <end position="81"/>
    </location>
</feature>
<feature type="compositionally biased region" description="Basic and acidic residues" evidence="1">
    <location>
        <begin position="129"/>
        <end position="152"/>
    </location>
</feature>
<feature type="compositionally biased region" description="Basic and acidic residues" evidence="1">
    <location>
        <begin position="96"/>
        <end position="120"/>
    </location>
</feature>
<gene>
    <name evidence="3" type="ORF">HCN44_009917</name>
</gene>
<feature type="compositionally biased region" description="Acidic residues" evidence="1">
    <location>
        <begin position="169"/>
        <end position="180"/>
    </location>
</feature>
<organism evidence="3 4">
    <name type="scientific">Aphidius gifuensis</name>
    <name type="common">Parasitoid wasp</name>
    <dbReference type="NCBI Taxonomy" id="684658"/>
    <lineage>
        <taxon>Eukaryota</taxon>
        <taxon>Metazoa</taxon>
        <taxon>Ecdysozoa</taxon>
        <taxon>Arthropoda</taxon>
        <taxon>Hexapoda</taxon>
        <taxon>Insecta</taxon>
        <taxon>Pterygota</taxon>
        <taxon>Neoptera</taxon>
        <taxon>Endopterygota</taxon>
        <taxon>Hymenoptera</taxon>
        <taxon>Apocrita</taxon>
        <taxon>Ichneumonoidea</taxon>
        <taxon>Braconidae</taxon>
        <taxon>Aphidiinae</taxon>
        <taxon>Aphidius</taxon>
    </lineage>
</organism>
<evidence type="ECO:0000256" key="1">
    <source>
        <dbReference type="SAM" id="MobiDB-lite"/>
    </source>
</evidence>
<feature type="compositionally biased region" description="Acidic residues" evidence="1">
    <location>
        <begin position="153"/>
        <end position="162"/>
    </location>
</feature>
<proteinExistence type="predicted"/>
<evidence type="ECO:0000256" key="2">
    <source>
        <dbReference type="SAM" id="Phobius"/>
    </source>
</evidence>
<feature type="non-terminal residue" evidence="3">
    <location>
        <position position="761"/>
    </location>
</feature>
<name>A0A834Y176_APHGI</name>
<protein>
    <submittedName>
        <fullName evidence="3">Uncharacterized protein</fullName>
    </submittedName>
</protein>
<feature type="region of interest" description="Disordered" evidence="1">
    <location>
        <begin position="387"/>
        <end position="409"/>
    </location>
</feature>
<keyword evidence="4" id="KW-1185">Reference proteome</keyword>
<dbReference type="OrthoDB" id="7700589at2759"/>
<sequence length="761" mass="86724">GTCNEIYDCKIFFEPPNRIKINIFSNTIVKNININVFKILKIILISNKDIKINCSKLFTFILVIFYFSNIFFFLELCYVGVPSDGGSNPESCISIDRSDGDGDGDGDRSDNNDDGDRSNDDSDTSDDGNGDRSDFNDDGDRSDDGNGDRSDFNDDDDDDDDGVDRSDDGDGDADSDASVEDDNFRRKIGLIEWAISRKVPHVTLDALLVVLRRDWPGGDSLPKSSKTLLGTLGARYNIRPMADLNGLMGQYTYCGIQRGLEQCIEPDAHATNDISLQFHCDGLSVSKSSRSDIWPILCKVYSKSAKYEPFVVAMFHGQSKPRNVNEYLEDFVNEINELLADGLVISGRHFNVHIQCIIADTPARAFLKSISGHTGVHACERCTALGQSSASSNNEGEEEGSQRMRRKPAATTVFPNVEEMKRTDESFRTFRDHQHHKGPSLLTSIVPHINMILCFVLDFMHLGFLGIMAKFLEYWFSLSSRFRVGQQHKTEISRRLEQIKGQIPREFQRKIRAINNVSNYKAVEYKFFAFYAGPIVLKNIIPENQYNHFILFHHASRLLWSERTARQSVNQANVLLEMFFERSKQIYGNLSATINMHNLIHVADDVVHTGLSLSEINAFAFENYLGIIKRQLRSPYHLLAQICRRNYERVINLNTKAKRVVETEILEADGNIISKLRYQEKYFTTSRPNNMILLKNEFIVEIQQIYEENGRILIQGQRWMTKGPIYHTNECDSTDQHIYELNDNPVPLLITFPINRIDNKL</sequence>
<evidence type="ECO:0000313" key="4">
    <source>
        <dbReference type="Proteomes" id="UP000639338"/>
    </source>
</evidence>
<dbReference type="PANTHER" id="PTHR33053">
    <property type="entry name" value="PROTEIN, PUTATIVE-RELATED"/>
    <property type="match status" value="1"/>
</dbReference>
<feature type="non-terminal residue" evidence="3">
    <location>
        <position position="1"/>
    </location>
</feature>
<keyword evidence="2" id="KW-0812">Transmembrane</keyword>
<accession>A0A834Y176</accession>
<dbReference type="AlphaFoldDB" id="A0A834Y176"/>